<reference evidence="11 12" key="1">
    <citation type="submission" date="2019-03" db="EMBL/GenBank/DDBJ databases">
        <title>Cohnella endophytica sp. nov., a novel endophytic bacterium isolated from bark of Sonneratia apetala.</title>
        <authorList>
            <person name="Tuo L."/>
        </authorList>
    </citation>
    <scope>NUCLEOTIDE SEQUENCE [LARGE SCALE GENOMIC DNA]</scope>
    <source>
        <strain evidence="11 12">CCTCC AB 208254</strain>
    </source>
</reference>
<feature type="domain" description="Aminoglycoside phosphotransferase" evidence="10">
    <location>
        <begin position="23"/>
        <end position="253"/>
    </location>
</feature>
<organism evidence="11 12">
    <name type="scientific">Cohnella luojiensis</name>
    <dbReference type="NCBI Taxonomy" id="652876"/>
    <lineage>
        <taxon>Bacteria</taxon>
        <taxon>Bacillati</taxon>
        <taxon>Bacillota</taxon>
        <taxon>Bacilli</taxon>
        <taxon>Bacillales</taxon>
        <taxon>Paenibacillaceae</taxon>
        <taxon>Cohnella</taxon>
    </lineage>
</organism>
<feature type="binding site" evidence="9">
    <location>
        <position position="190"/>
    </location>
    <ligand>
        <name>Mg(2+)</name>
        <dbReference type="ChEBI" id="CHEBI:18420"/>
    </ligand>
</feature>
<sequence length="260" mass="29845">MIPLPLKLAAHLVDAMWTPITIGCSVAQTFRLQLPGHGVGMYLKMVDRDTRRSLQPEYERLVWLQGKLPVPNIIDFVTEDNREYLLTVELPGTHAADQSSSNSLPGIVQELAQALRRIHALPIDDCPFEKNLTIHIAEARQNMELGLVDVEDFDRKRSGRSSDSLYRELLITRPQNEDLVFTHGDYCLPNILLCEDGRLSGYIDWGNAGIADRYQDLALAHRSLIYNFGMTWAELFLHEYGLERPDREKIEFYQLLDEFF</sequence>
<dbReference type="GO" id="GO:0046677">
    <property type="term" value="P:response to antibiotic"/>
    <property type="evidence" value="ECO:0007669"/>
    <property type="project" value="UniProtKB-KW"/>
</dbReference>
<dbReference type="Pfam" id="PF01636">
    <property type="entry name" value="APH"/>
    <property type="match status" value="1"/>
</dbReference>
<dbReference type="Gene3D" id="3.90.1200.10">
    <property type="match status" value="1"/>
</dbReference>
<dbReference type="GO" id="GO:0016301">
    <property type="term" value="F:kinase activity"/>
    <property type="evidence" value="ECO:0007669"/>
    <property type="project" value="UniProtKB-KW"/>
</dbReference>
<evidence type="ECO:0000313" key="11">
    <source>
        <dbReference type="EMBL" id="TFE19492.1"/>
    </source>
</evidence>
<dbReference type="InterPro" id="IPR051678">
    <property type="entry name" value="AGP_Transferase"/>
</dbReference>
<dbReference type="PIRSF" id="PIRSF000706">
    <property type="entry name" value="Kanamycin_kin"/>
    <property type="match status" value="1"/>
</dbReference>
<evidence type="ECO:0000256" key="8">
    <source>
        <dbReference type="PIRSR" id="PIRSR000706-1"/>
    </source>
</evidence>
<feature type="active site" description="Proton acceptor" evidence="8">
    <location>
        <position position="185"/>
    </location>
</feature>
<dbReference type="AlphaFoldDB" id="A0A4Y8LPN5"/>
<evidence type="ECO:0000313" key="12">
    <source>
        <dbReference type="Proteomes" id="UP000297900"/>
    </source>
</evidence>
<dbReference type="Gene3D" id="3.30.200.20">
    <property type="entry name" value="Phosphorylase Kinase, domain 1"/>
    <property type="match status" value="1"/>
</dbReference>
<accession>A0A4Y8LPN5</accession>
<dbReference type="PANTHER" id="PTHR21310:SF41">
    <property type="entry name" value="3'-PHOSPHOTRANSFERASE, PUTATIVE-RELATED"/>
    <property type="match status" value="1"/>
</dbReference>
<evidence type="ECO:0000256" key="2">
    <source>
        <dbReference type="ARBA" id="ARBA00022679"/>
    </source>
</evidence>
<dbReference type="PANTHER" id="PTHR21310">
    <property type="entry name" value="AMINOGLYCOSIDE PHOSPHOTRANSFERASE-RELATED-RELATED"/>
    <property type="match status" value="1"/>
</dbReference>
<protein>
    <submittedName>
        <fullName evidence="11">Aminoglycoside 3'-phosphotransferase</fullName>
    </submittedName>
</protein>
<keyword evidence="12" id="KW-1185">Reference proteome</keyword>
<dbReference type="SUPFAM" id="SSF56112">
    <property type="entry name" value="Protein kinase-like (PK-like)"/>
    <property type="match status" value="1"/>
</dbReference>
<dbReference type="InterPro" id="IPR011009">
    <property type="entry name" value="Kinase-like_dom_sf"/>
</dbReference>
<keyword evidence="6 7" id="KW-0046">Antibiotic resistance</keyword>
<evidence type="ECO:0000256" key="9">
    <source>
        <dbReference type="PIRSR" id="PIRSR000706-2"/>
    </source>
</evidence>
<evidence type="ECO:0000256" key="5">
    <source>
        <dbReference type="ARBA" id="ARBA00022840"/>
    </source>
</evidence>
<keyword evidence="2 7" id="KW-0808">Transferase</keyword>
<dbReference type="RefSeq" id="WP_135154599.1">
    <property type="nucleotide sequence ID" value="NZ_SOMN01000059.1"/>
</dbReference>
<dbReference type="InterPro" id="IPR024165">
    <property type="entry name" value="Kan/Strep_kinase"/>
</dbReference>
<keyword evidence="5 7" id="KW-0067">ATP-binding</keyword>
<comment type="caution">
    <text evidence="11">The sequence shown here is derived from an EMBL/GenBank/DDBJ whole genome shotgun (WGS) entry which is preliminary data.</text>
</comment>
<keyword evidence="4 7" id="KW-0418">Kinase</keyword>
<dbReference type="Proteomes" id="UP000297900">
    <property type="component" value="Unassembled WGS sequence"/>
</dbReference>
<evidence type="ECO:0000256" key="6">
    <source>
        <dbReference type="ARBA" id="ARBA00023251"/>
    </source>
</evidence>
<keyword evidence="9" id="KW-0460">Magnesium</keyword>
<dbReference type="NCBIfam" id="NF033068">
    <property type="entry name" value="APH_3p"/>
    <property type="match status" value="1"/>
</dbReference>
<dbReference type="OrthoDB" id="3806873at2"/>
<evidence type="ECO:0000256" key="4">
    <source>
        <dbReference type="ARBA" id="ARBA00022777"/>
    </source>
</evidence>
<proteinExistence type="inferred from homology"/>
<dbReference type="GO" id="GO:0005524">
    <property type="term" value="F:ATP binding"/>
    <property type="evidence" value="ECO:0007669"/>
    <property type="project" value="UniProtKB-KW"/>
</dbReference>
<comment type="similarity">
    <text evidence="1 7">Belongs to the aminoglycoside phosphotransferase family.</text>
</comment>
<gene>
    <name evidence="11" type="ORF">E2980_23155</name>
</gene>
<keyword evidence="3 7" id="KW-0547">Nucleotide-binding</keyword>
<evidence type="ECO:0000256" key="7">
    <source>
        <dbReference type="PIRNR" id="PIRNR000706"/>
    </source>
</evidence>
<keyword evidence="9" id="KW-0479">Metal-binding</keyword>
<dbReference type="GO" id="GO:0046872">
    <property type="term" value="F:metal ion binding"/>
    <property type="evidence" value="ECO:0007669"/>
    <property type="project" value="UniProtKB-KW"/>
</dbReference>
<dbReference type="CDD" id="cd05150">
    <property type="entry name" value="APH"/>
    <property type="match status" value="1"/>
</dbReference>
<evidence type="ECO:0000256" key="3">
    <source>
        <dbReference type="ARBA" id="ARBA00022741"/>
    </source>
</evidence>
<evidence type="ECO:0000256" key="1">
    <source>
        <dbReference type="ARBA" id="ARBA00006219"/>
    </source>
</evidence>
<dbReference type="EMBL" id="SOMN01000059">
    <property type="protein sequence ID" value="TFE19492.1"/>
    <property type="molecule type" value="Genomic_DNA"/>
</dbReference>
<name>A0A4Y8LPN5_9BACL</name>
<dbReference type="GO" id="GO:0016773">
    <property type="term" value="F:phosphotransferase activity, alcohol group as acceptor"/>
    <property type="evidence" value="ECO:0007669"/>
    <property type="project" value="InterPro"/>
</dbReference>
<feature type="binding site" evidence="9">
    <location>
        <position position="204"/>
    </location>
    <ligand>
        <name>Mg(2+)</name>
        <dbReference type="ChEBI" id="CHEBI:18420"/>
    </ligand>
</feature>
<dbReference type="InterPro" id="IPR002575">
    <property type="entry name" value="Aminoglycoside_PTrfase"/>
</dbReference>
<evidence type="ECO:0000259" key="10">
    <source>
        <dbReference type="Pfam" id="PF01636"/>
    </source>
</evidence>